<evidence type="ECO:0000256" key="2">
    <source>
        <dbReference type="SAM" id="MobiDB-lite"/>
    </source>
</evidence>
<feature type="coiled-coil region" evidence="1">
    <location>
        <begin position="588"/>
        <end position="622"/>
    </location>
</feature>
<dbReference type="EMBL" id="QUTB01006738">
    <property type="protein sequence ID" value="RHY48779.1"/>
    <property type="molecule type" value="Genomic_DNA"/>
</dbReference>
<feature type="coiled-coil region" evidence="1">
    <location>
        <begin position="173"/>
        <end position="200"/>
    </location>
</feature>
<organism evidence="3 4">
    <name type="scientific">Aphanomyces astaci</name>
    <name type="common">Crayfish plague agent</name>
    <dbReference type="NCBI Taxonomy" id="112090"/>
    <lineage>
        <taxon>Eukaryota</taxon>
        <taxon>Sar</taxon>
        <taxon>Stramenopiles</taxon>
        <taxon>Oomycota</taxon>
        <taxon>Saprolegniomycetes</taxon>
        <taxon>Saprolegniales</taxon>
        <taxon>Verrucalvaceae</taxon>
        <taxon>Aphanomyces</taxon>
    </lineage>
</organism>
<dbReference type="Pfam" id="PF13450">
    <property type="entry name" value="NAD_binding_8"/>
    <property type="match status" value="1"/>
</dbReference>
<dbReference type="Gene3D" id="3.50.50.60">
    <property type="entry name" value="FAD/NAD(P)-binding domain"/>
    <property type="match status" value="1"/>
</dbReference>
<accession>A0A418BPL2</accession>
<reference evidence="3 4" key="1">
    <citation type="submission" date="2018-08" db="EMBL/GenBank/DDBJ databases">
        <title>Aphanomyces genome sequencing and annotation.</title>
        <authorList>
            <person name="Minardi D."/>
            <person name="Oidtmann B."/>
            <person name="Van Der Giezen M."/>
            <person name="Studholme D.J."/>
        </authorList>
    </citation>
    <scope>NUCLEOTIDE SEQUENCE [LARGE SCALE GENOMIC DNA]</scope>
    <source>
        <strain evidence="3 4">Si</strain>
    </source>
</reference>
<dbReference type="AlphaFoldDB" id="A0A418BPL2"/>
<feature type="region of interest" description="Disordered" evidence="2">
    <location>
        <begin position="680"/>
        <end position="709"/>
    </location>
</feature>
<dbReference type="VEuPathDB" id="FungiDB:H257_01353"/>
<evidence type="ECO:0000313" key="3">
    <source>
        <dbReference type="EMBL" id="RHY48779.1"/>
    </source>
</evidence>
<name>A0A418BPL2_APHAT</name>
<dbReference type="InterPro" id="IPR036188">
    <property type="entry name" value="FAD/NAD-bd_sf"/>
</dbReference>
<dbReference type="Proteomes" id="UP000283543">
    <property type="component" value="Unassembled WGS sequence"/>
</dbReference>
<protein>
    <recommendedName>
        <fullName evidence="5">Glucose-methanol-choline oxidoreductase N-terminal domain-containing protein</fullName>
    </recommendedName>
</protein>
<keyword evidence="1" id="KW-0175">Coiled coil</keyword>
<gene>
    <name evidence="3" type="ORF">DYB34_009620</name>
</gene>
<dbReference type="SUPFAM" id="SSF51905">
    <property type="entry name" value="FAD/NAD(P)-binding domain"/>
    <property type="match status" value="1"/>
</dbReference>
<dbReference type="VEuPathDB" id="FungiDB:H257_01352"/>
<comment type="caution">
    <text evidence="3">The sequence shown here is derived from an EMBL/GenBank/DDBJ whole genome shotgun (WGS) entry which is preliminary data.</text>
</comment>
<sequence>KQVDALTGEVLQLKKEREAAEKAERVVKAALNKEIDTLQRGKEQAEVEAKESNYLRMKVIELKAKVAALEAKSKHGDGEPTKAASSAVTAELTAKTQELGVKCIEFDATCKELAAKEHEMTQLHAKLGHLQADHERVMAKKDHEWALKAKEHSIEVEDLKEQLLMRQATNITLQHSTGELDRLKKKCTDQEEEMRVVHANLQAQTATIADLVITMQMDSEVKKRSALDADLRLARDQVSDLERRHDENERTTLHLTRENHDLELRLQRVGDELQRTKGLLDDAGTRAKAMEDSERKAAEEKRLAERELKSTALQDLDDAQNMVKRQQEQHVHAQSKMQLDMEEERGSVQTIEVQALKKEIESLNIDIARLRDVKATVDFDMRNLKQAMSLESSQLMQCKAQLEEFVRKDFMEKQRFDLLSNEKGAVEKKVMALEAQLQTMRSEEMGRVEQRDADILDLYEKKEEVGRLKARNIDGENHHIINELRTTSKVLESQVKELKLQLQDEETAKSQLEKHWTMEMEHVKAQLAGQIPQLAAAATQRYQSSVASDEWKRRCDDMVGKLKTEYEDAWVLEKQKSGQREAAWYDDKRELERQIKTNSSEKDFLNKEISRLEDNNKHLMEQLHTIRVYLTQRPVHSAGAMYSHVPPSANPEVVGSQHLQNQLGILHAQFQQLFDHTTAAAAPPRQPRRPYEREDQPEAKAAPYSSHNAQQLLDEKQQLVRAMEELGSGNLSDWVPVVDTTADGNSTCATQSSTERTFDVIVVGSGPAGLVAAELLSRDPDVNVLILEAGGPSLQV</sequence>
<feature type="coiled-coil region" evidence="1">
    <location>
        <begin position="287"/>
        <end position="373"/>
    </location>
</feature>
<feature type="coiled-coil region" evidence="1">
    <location>
        <begin position="481"/>
        <end position="515"/>
    </location>
</feature>
<dbReference type="PANTHER" id="PTHR47190:SF2">
    <property type="entry name" value="CELLOBIOSE DEHYDROGENASE (AFU_ORTHOLOGUE AFUA_2G17620)"/>
    <property type="match status" value="1"/>
</dbReference>
<evidence type="ECO:0008006" key="5">
    <source>
        <dbReference type="Google" id="ProtNLM"/>
    </source>
</evidence>
<dbReference type="InterPro" id="IPR053208">
    <property type="entry name" value="GMC_Oxidoreductase_CD"/>
</dbReference>
<feature type="non-terminal residue" evidence="3">
    <location>
        <position position="1"/>
    </location>
</feature>
<proteinExistence type="predicted"/>
<dbReference type="PANTHER" id="PTHR47190">
    <property type="entry name" value="DEHYDROGENASE, PUTATIVE-RELATED"/>
    <property type="match status" value="1"/>
</dbReference>
<evidence type="ECO:0000256" key="1">
    <source>
        <dbReference type="SAM" id="Coils"/>
    </source>
</evidence>
<evidence type="ECO:0000313" key="4">
    <source>
        <dbReference type="Proteomes" id="UP000283543"/>
    </source>
</evidence>
<feature type="compositionally biased region" description="Basic and acidic residues" evidence="2">
    <location>
        <begin position="689"/>
        <end position="698"/>
    </location>
</feature>
<feature type="coiled-coil region" evidence="1">
    <location>
        <begin position="3"/>
        <end position="48"/>
    </location>
</feature>
<feature type="coiled-coil region" evidence="1">
    <location>
        <begin position="224"/>
        <end position="251"/>
    </location>
</feature>